<evidence type="ECO:0000256" key="10">
    <source>
        <dbReference type="SAM" id="MobiDB-lite"/>
    </source>
</evidence>
<feature type="domain" description="Macro" evidence="12">
    <location>
        <begin position="181"/>
        <end position="368"/>
    </location>
</feature>
<dbReference type="Pfam" id="PF18102">
    <property type="entry name" value="DTC"/>
    <property type="match status" value="1"/>
</dbReference>
<dbReference type="EC" id="2.3.2.27" evidence="9"/>
<evidence type="ECO:0000256" key="2">
    <source>
        <dbReference type="ARBA" id="ARBA00004906"/>
    </source>
</evidence>
<dbReference type="InterPro" id="IPR002589">
    <property type="entry name" value="Macro_dom"/>
</dbReference>
<gene>
    <name evidence="13" type="ORF">MGAL_10B045763</name>
</gene>
<dbReference type="Gene3D" id="3.30.40.10">
    <property type="entry name" value="Zinc/RING finger domain, C3HC4 (zinc finger)"/>
    <property type="match status" value="1"/>
</dbReference>
<organism evidence="13 14">
    <name type="scientific">Mytilus galloprovincialis</name>
    <name type="common">Mediterranean mussel</name>
    <dbReference type="NCBI Taxonomy" id="29158"/>
    <lineage>
        <taxon>Eukaryota</taxon>
        <taxon>Metazoa</taxon>
        <taxon>Spiralia</taxon>
        <taxon>Lophotrochozoa</taxon>
        <taxon>Mollusca</taxon>
        <taxon>Bivalvia</taxon>
        <taxon>Autobranchia</taxon>
        <taxon>Pteriomorphia</taxon>
        <taxon>Mytilida</taxon>
        <taxon>Mytiloidea</taxon>
        <taxon>Mytilidae</taxon>
        <taxon>Mytilinae</taxon>
        <taxon>Mytilus</taxon>
    </lineage>
</organism>
<dbReference type="InterPro" id="IPR013083">
    <property type="entry name" value="Znf_RING/FYVE/PHD"/>
</dbReference>
<keyword evidence="7 9" id="KW-0862">Zinc</keyword>
<dbReference type="InterPro" id="IPR039396">
    <property type="entry name" value="Deltex_C"/>
</dbReference>
<keyword evidence="6 8" id="KW-0863">Zinc-finger</keyword>
<feature type="domain" description="Macro" evidence="12">
    <location>
        <begin position="427"/>
        <end position="622"/>
    </location>
</feature>
<dbReference type="InterPro" id="IPR017907">
    <property type="entry name" value="Znf_RING_CS"/>
</dbReference>
<dbReference type="SUPFAM" id="SSF52949">
    <property type="entry name" value="Macro domain-like"/>
    <property type="match status" value="2"/>
</dbReference>
<dbReference type="CDD" id="cd09633">
    <property type="entry name" value="Deltex_C"/>
    <property type="match status" value="1"/>
</dbReference>
<evidence type="ECO:0000256" key="3">
    <source>
        <dbReference type="ARBA" id="ARBA00009413"/>
    </source>
</evidence>
<evidence type="ECO:0000259" key="12">
    <source>
        <dbReference type="PROSITE" id="PS51154"/>
    </source>
</evidence>
<dbReference type="AlphaFoldDB" id="A0A8B6FWC3"/>
<evidence type="ECO:0000256" key="6">
    <source>
        <dbReference type="ARBA" id="ARBA00022771"/>
    </source>
</evidence>
<dbReference type="SUPFAM" id="SSF57850">
    <property type="entry name" value="RING/U-box"/>
    <property type="match status" value="1"/>
</dbReference>
<evidence type="ECO:0000259" key="11">
    <source>
        <dbReference type="PROSITE" id="PS50089"/>
    </source>
</evidence>
<dbReference type="PANTHER" id="PTHR12622">
    <property type="entry name" value="DELTEX-RELATED"/>
    <property type="match status" value="1"/>
</dbReference>
<keyword evidence="14" id="KW-1185">Reference proteome</keyword>
<keyword evidence="9" id="KW-0963">Cytoplasm</keyword>
<comment type="pathway">
    <text evidence="2 9">Protein modification; protein ubiquitination.</text>
</comment>
<dbReference type="SMART" id="SM00506">
    <property type="entry name" value="A1pp"/>
    <property type="match status" value="2"/>
</dbReference>
<evidence type="ECO:0000256" key="8">
    <source>
        <dbReference type="PROSITE-ProRule" id="PRU00175"/>
    </source>
</evidence>
<sequence>MAKRGKVRILDDDMDDTEVLHEIKGEDAIKLMALFTKDLNEDAILNALKLVRSSEPPEIKIVGKASSSKVAKKIADKWNELLTTLKYDVITGSTDNTLSLVQKILKSNHYGVDILPIQCQTSDKKMVRLFSKSKSYIDMVKTEFHESEEKAKIMPTKTFSNSQKRRSEDTNIVHVQAAKDDIKLKFVTNEGLVVNIYQKQITRVNVDAIVNAANDTLGNYGGVAEVISRAAGHEMERECKELIRVHRKLRDAQCEVTSAGNLRQKGIIHAVGPRWSTYQRKSRCLDVLIETIVNILKAAKANGFQTVAMPPISSGIFAVPKKMCAAMYLKGIFEFSKKCNLGSLKEFHIIDINDEVLDMVKDWYTKYLLNPACIEIETVLSKIPDTGGYSDDKRYGQAGYGPSHGKHDGKYDRNGREVAANAAAHGSTKIIRNFCEKTDIHIYTEDILRLINVDVIVVSEDGFIKGEGGLSKALLNAGCSKYRRNHKELQPKYKENRQTTVLLTPGGDKLPFTHVLHAVLRRQIGEQEDRFQSSLKTTINNVLIEANNLDYKKRKGISLAIPMIGLGSKPTEEIISKCCWSIKSTIQKFMQGTKNVCIKEIHLVNNTDQITKMLVKHFSPGMSHNMPPRPYSARPDDRDNYKPSRSMKKHETWVMDANDHRKQDIAQFTTAYTARPKQTGNLKIIEDEKDEGDEKCVICLSAFENPVELNDCKHVFCRECITGVFEVKPCCPVCGTVYGNVYGDQPREGIADIYIDDEALPGYDGKKTWVISYDFPSGIQEDFHPQPGKRYEGMKRRAFLPYNNEGTDVFQLLKRAFQQGLTFTIGTSRTTDKEGVITWNDIHHKTSRTGGPQKFGYPDPEYLSRVKEELASKGVTSTK</sequence>
<dbReference type="PROSITE" id="PS00518">
    <property type="entry name" value="ZF_RING_1"/>
    <property type="match status" value="1"/>
</dbReference>
<feature type="domain" description="RING-type" evidence="11">
    <location>
        <begin position="696"/>
        <end position="734"/>
    </location>
</feature>
<dbReference type="GO" id="GO:0007219">
    <property type="term" value="P:Notch signaling pathway"/>
    <property type="evidence" value="ECO:0007669"/>
    <property type="project" value="InterPro"/>
</dbReference>
<dbReference type="InterPro" id="IPR039398">
    <property type="entry name" value="Deltex_fam"/>
</dbReference>
<evidence type="ECO:0000256" key="1">
    <source>
        <dbReference type="ARBA" id="ARBA00000900"/>
    </source>
</evidence>
<evidence type="ECO:0000256" key="7">
    <source>
        <dbReference type="ARBA" id="ARBA00022833"/>
    </source>
</evidence>
<dbReference type="Gene3D" id="3.30.390.130">
    <property type="match status" value="1"/>
</dbReference>
<dbReference type="PROSITE" id="PS50089">
    <property type="entry name" value="ZF_RING_2"/>
    <property type="match status" value="1"/>
</dbReference>
<dbReference type="GO" id="GO:0061630">
    <property type="term" value="F:ubiquitin protein ligase activity"/>
    <property type="evidence" value="ECO:0007669"/>
    <property type="project" value="UniProtKB-UniRule"/>
</dbReference>
<dbReference type="GO" id="GO:0008270">
    <property type="term" value="F:zinc ion binding"/>
    <property type="evidence" value="ECO:0007669"/>
    <property type="project" value="UniProtKB-KW"/>
</dbReference>
<dbReference type="OrthoDB" id="6133115at2759"/>
<keyword evidence="13" id="KW-0012">Acyltransferase</keyword>
<dbReference type="UniPathway" id="UPA00143"/>
<dbReference type="Gene3D" id="3.40.220.10">
    <property type="entry name" value="Leucine Aminopeptidase, subunit E, domain 1"/>
    <property type="match status" value="2"/>
</dbReference>
<comment type="caution">
    <text evidence="13">The sequence shown here is derived from an EMBL/GenBank/DDBJ whole genome shotgun (WGS) entry which is preliminary data.</text>
</comment>
<comment type="subcellular location">
    <subcellularLocation>
        <location evidence="9">Cytoplasm</location>
    </subcellularLocation>
</comment>
<evidence type="ECO:0000313" key="13">
    <source>
        <dbReference type="EMBL" id="VDI53902.1"/>
    </source>
</evidence>
<keyword evidence="5 9" id="KW-0479">Metal-binding</keyword>
<dbReference type="CDD" id="cd02907">
    <property type="entry name" value="Macro_Af1521_BAL-like"/>
    <property type="match status" value="1"/>
</dbReference>
<dbReference type="EMBL" id="UYJE01007341">
    <property type="protein sequence ID" value="VDI53902.1"/>
    <property type="molecule type" value="Genomic_DNA"/>
</dbReference>
<dbReference type="Pfam" id="PF01661">
    <property type="entry name" value="Macro"/>
    <property type="match status" value="2"/>
</dbReference>
<accession>A0A8B6FWC3</accession>
<evidence type="ECO:0000313" key="14">
    <source>
        <dbReference type="Proteomes" id="UP000596742"/>
    </source>
</evidence>
<dbReference type="Proteomes" id="UP000596742">
    <property type="component" value="Unassembled WGS sequence"/>
</dbReference>
<dbReference type="Pfam" id="PF13923">
    <property type="entry name" value="zf-C3HC4_2"/>
    <property type="match status" value="1"/>
</dbReference>
<reference evidence="13" key="1">
    <citation type="submission" date="2018-11" db="EMBL/GenBank/DDBJ databases">
        <authorList>
            <person name="Alioto T."/>
            <person name="Alioto T."/>
        </authorList>
    </citation>
    <scope>NUCLEOTIDE SEQUENCE</scope>
</reference>
<dbReference type="PROSITE" id="PS51154">
    <property type="entry name" value="MACRO"/>
    <property type="match status" value="2"/>
</dbReference>
<evidence type="ECO:0000256" key="5">
    <source>
        <dbReference type="ARBA" id="ARBA00022723"/>
    </source>
</evidence>
<proteinExistence type="inferred from homology"/>
<feature type="region of interest" description="Disordered" evidence="10">
    <location>
        <begin position="619"/>
        <end position="648"/>
    </location>
</feature>
<dbReference type="InterPro" id="IPR001841">
    <property type="entry name" value="Znf_RING"/>
</dbReference>
<comment type="similarity">
    <text evidence="3 9">Belongs to the Deltex family.</text>
</comment>
<dbReference type="InterPro" id="IPR043472">
    <property type="entry name" value="Macro_dom-like"/>
</dbReference>
<name>A0A8B6FWC3_MYTGA</name>
<dbReference type="InterPro" id="IPR039399">
    <property type="entry name" value="Deltex_C_sf"/>
</dbReference>
<evidence type="ECO:0000256" key="4">
    <source>
        <dbReference type="ARBA" id="ARBA00022679"/>
    </source>
</evidence>
<dbReference type="GO" id="GO:0016567">
    <property type="term" value="P:protein ubiquitination"/>
    <property type="evidence" value="ECO:0007669"/>
    <property type="project" value="UniProtKB-UniRule"/>
</dbReference>
<dbReference type="GO" id="GO:0005737">
    <property type="term" value="C:cytoplasm"/>
    <property type="evidence" value="ECO:0007669"/>
    <property type="project" value="UniProtKB-SubCell"/>
</dbReference>
<evidence type="ECO:0000256" key="9">
    <source>
        <dbReference type="RuleBase" id="RU367105"/>
    </source>
</evidence>
<protein>
    <recommendedName>
        <fullName evidence="9">E3 ubiquitin-protein ligase</fullName>
        <ecNumber evidence="9">2.3.2.27</ecNumber>
    </recommendedName>
</protein>
<keyword evidence="4 9" id="KW-0808">Transferase</keyword>
<dbReference type="SMART" id="SM00184">
    <property type="entry name" value="RING"/>
    <property type="match status" value="1"/>
</dbReference>
<comment type="catalytic activity">
    <reaction evidence="1 9">
        <text>S-ubiquitinyl-[E2 ubiquitin-conjugating enzyme]-L-cysteine + [acceptor protein]-L-lysine = [E2 ubiquitin-conjugating enzyme]-L-cysteine + N(6)-ubiquitinyl-[acceptor protein]-L-lysine.</text>
        <dbReference type="EC" id="2.3.2.27"/>
    </reaction>
</comment>